<protein>
    <submittedName>
        <fullName evidence="2">TGS domain-containing protein</fullName>
    </submittedName>
</protein>
<dbReference type="Pfam" id="PF01926">
    <property type="entry name" value="MMR_HSR1"/>
    <property type="match status" value="1"/>
</dbReference>
<dbReference type="InterPro" id="IPR045001">
    <property type="entry name" value="DRG"/>
</dbReference>
<dbReference type="SUPFAM" id="SSF81271">
    <property type="entry name" value="TGS-like"/>
    <property type="match status" value="1"/>
</dbReference>
<proteinExistence type="predicted"/>
<name>A0A537LQ20_9BACT</name>
<reference evidence="4 5" key="1">
    <citation type="journal article" date="2019" name="Nat. Microbiol.">
        <title>Mediterranean grassland soil C-N compound turnover is dependent on rainfall and depth, and is mediated by genomically divergent microorganisms.</title>
        <authorList>
            <person name="Diamond S."/>
            <person name="Andeer P.F."/>
            <person name="Li Z."/>
            <person name="Crits-Christoph A."/>
            <person name="Burstein D."/>
            <person name="Anantharaman K."/>
            <person name="Lane K.R."/>
            <person name="Thomas B.C."/>
            <person name="Pan C."/>
            <person name="Northen T.R."/>
            <person name="Banfield J.F."/>
        </authorList>
    </citation>
    <scope>NUCLEOTIDE SEQUENCE [LARGE SCALE GENOMIC DNA]</scope>
    <source>
        <strain evidence="3">NP_1</strain>
        <strain evidence="2">NP_2</strain>
    </source>
</reference>
<dbReference type="PRINTS" id="PR00326">
    <property type="entry name" value="GTP1OBG"/>
</dbReference>
<dbReference type="Gene3D" id="3.40.50.300">
    <property type="entry name" value="P-loop containing nucleotide triphosphate hydrolases"/>
    <property type="match status" value="1"/>
</dbReference>
<dbReference type="InterPro" id="IPR027417">
    <property type="entry name" value="P-loop_NTPase"/>
</dbReference>
<dbReference type="GO" id="GO:0005525">
    <property type="term" value="F:GTP binding"/>
    <property type="evidence" value="ECO:0007669"/>
    <property type="project" value="InterPro"/>
</dbReference>
<evidence type="ECO:0000313" key="3">
    <source>
        <dbReference type="EMBL" id="TMJ10881.1"/>
    </source>
</evidence>
<dbReference type="SUPFAM" id="SSF52540">
    <property type="entry name" value="P-loop containing nucleoside triphosphate hydrolases"/>
    <property type="match status" value="1"/>
</dbReference>
<evidence type="ECO:0000313" key="2">
    <source>
        <dbReference type="EMBL" id="TMJ10118.1"/>
    </source>
</evidence>
<comment type="caution">
    <text evidence="2">The sequence shown here is derived from an EMBL/GenBank/DDBJ whole genome shotgun (WGS) entry which is preliminary data.</text>
</comment>
<dbReference type="InterPro" id="IPR006073">
    <property type="entry name" value="GTP-bd"/>
</dbReference>
<dbReference type="PANTHER" id="PTHR43127">
    <property type="entry name" value="DEVELOPMENTALLY-REGULATED GTP-BINDING PROTEIN 2"/>
    <property type="match status" value="1"/>
</dbReference>
<accession>A0A537LQ20</accession>
<gene>
    <name evidence="3" type="ORF">E6G98_06475</name>
    <name evidence="2" type="ORF">E6G99_01540</name>
</gene>
<dbReference type="PROSITE" id="PS51880">
    <property type="entry name" value="TGS"/>
    <property type="match status" value="1"/>
</dbReference>
<dbReference type="InterPro" id="IPR004095">
    <property type="entry name" value="TGS"/>
</dbReference>
<evidence type="ECO:0000313" key="5">
    <source>
        <dbReference type="Proteomes" id="UP000318661"/>
    </source>
</evidence>
<evidence type="ECO:0000313" key="4">
    <source>
        <dbReference type="Proteomes" id="UP000315217"/>
    </source>
</evidence>
<dbReference type="Proteomes" id="UP000315217">
    <property type="component" value="Unassembled WGS sequence"/>
</dbReference>
<feature type="domain" description="TGS" evidence="1">
    <location>
        <begin position="249"/>
        <end position="323"/>
    </location>
</feature>
<dbReference type="Pfam" id="PF02824">
    <property type="entry name" value="TGS"/>
    <property type="match status" value="1"/>
</dbReference>
<dbReference type="InterPro" id="IPR012675">
    <property type="entry name" value="Beta-grasp_dom_sf"/>
</dbReference>
<organism evidence="2 5">
    <name type="scientific">Candidatus Segetimicrobium genomatis</name>
    <dbReference type="NCBI Taxonomy" id="2569760"/>
    <lineage>
        <taxon>Bacteria</taxon>
        <taxon>Bacillati</taxon>
        <taxon>Candidatus Sysuimicrobiota</taxon>
        <taxon>Candidatus Sysuimicrobiia</taxon>
        <taxon>Candidatus Sysuimicrobiales</taxon>
        <taxon>Candidatus Segetimicrobiaceae</taxon>
        <taxon>Candidatus Segetimicrobium</taxon>
    </lineage>
</organism>
<evidence type="ECO:0000259" key="1">
    <source>
        <dbReference type="PROSITE" id="PS51880"/>
    </source>
</evidence>
<dbReference type="InterPro" id="IPR012676">
    <property type="entry name" value="TGS-like"/>
</dbReference>
<dbReference type="EMBL" id="VBAI01000091">
    <property type="protein sequence ID" value="TMJ10881.1"/>
    <property type="molecule type" value="Genomic_DNA"/>
</dbReference>
<dbReference type="AlphaFoldDB" id="A0A537LQ20"/>
<dbReference type="Gene3D" id="3.10.20.30">
    <property type="match status" value="1"/>
</dbReference>
<dbReference type="CDD" id="cd01666">
    <property type="entry name" value="TGS_DRG"/>
    <property type="match status" value="1"/>
</dbReference>
<sequence length="323" mass="35337">MPANLTPQYLEADRKFKSATTPQNKLLALEEMLATIPKHKGTEKMQADLKRRIAKLRAQTQQRKGAARGRPSFHVDKEGAGQIVMVGAPNVGKSTVLRALTNAQPEIADYPFTTRVPLPGMMTYENIQVQLVDLPPITVEFSEGWLFAIIRTADAAALVVDLSTDDLLVQTEQVQSVLGQAKLAIAAAAGEPNEKRGLVVANKLDAPGAAARLVLLREFLGDRLPVFPVSATYGTGVEELRRALFEVLGVIRVYSKPPGRKADTSTPFILRRGATVLDAAEAIHKDFVARLKYARLWGQDEYQGQMVGRDHVLEDGDVLELHA</sequence>
<dbReference type="GO" id="GO:0003924">
    <property type="term" value="F:GTPase activity"/>
    <property type="evidence" value="ECO:0007669"/>
    <property type="project" value="InterPro"/>
</dbReference>
<dbReference type="Proteomes" id="UP000318661">
    <property type="component" value="Unassembled WGS sequence"/>
</dbReference>
<dbReference type="EMBL" id="VBAJ01000022">
    <property type="protein sequence ID" value="TMJ10118.1"/>
    <property type="molecule type" value="Genomic_DNA"/>
</dbReference>